<evidence type="ECO:0000256" key="1">
    <source>
        <dbReference type="SAM" id="SignalP"/>
    </source>
</evidence>
<dbReference type="Pfam" id="PF00578">
    <property type="entry name" value="AhpC-TSA"/>
    <property type="match status" value="1"/>
</dbReference>
<proteinExistence type="predicted"/>
<keyword evidence="1" id="KW-0732">Signal</keyword>
<sequence precursor="true">MKSRLMLAHGFALLTILSAMTASNADDTFGQSIVLPQNPNAWINSGPISTQAMAGKSVVLYFFEEGCPRCRENWPAVEAAVMQNQTKPVMLIAVNSGSSPAEVAQYVKRNRLKIPVIIDQDRSLEKQAGVGTISLNNIFQAYLIDGEGNSRRMSGGDIPAAMQAAAQTASWNVDPVGIPPTMIPLWRQIEFGNYAPAAKSLTRFRRDRKPDVKAAAERLQSYVDDKIAIALSEAESAVAADDSWLAFKKYEEVNEHFAGYELPDVVDSELNRLADDGLVAKELAGRKLWRLAQSIIESGRAKPARVTAMMSKIIKDHPGTEAARMAADIQ</sequence>
<keyword evidence="4" id="KW-1185">Reference proteome</keyword>
<accession>A0A5C5WHC1</accession>
<dbReference type="InterPro" id="IPR000866">
    <property type="entry name" value="AhpC/TSA"/>
</dbReference>
<evidence type="ECO:0000259" key="2">
    <source>
        <dbReference type="Pfam" id="PF00578"/>
    </source>
</evidence>
<dbReference type="InterPro" id="IPR036249">
    <property type="entry name" value="Thioredoxin-like_sf"/>
</dbReference>
<dbReference type="EMBL" id="SJPI01000002">
    <property type="protein sequence ID" value="TWT50188.1"/>
    <property type="molecule type" value="Genomic_DNA"/>
</dbReference>
<reference evidence="3 4" key="1">
    <citation type="submission" date="2019-02" db="EMBL/GenBank/DDBJ databases">
        <title>Deep-cultivation of Planctomycetes and their phenomic and genomic characterization uncovers novel biology.</title>
        <authorList>
            <person name="Wiegand S."/>
            <person name="Jogler M."/>
            <person name="Boedeker C."/>
            <person name="Pinto D."/>
            <person name="Vollmers J."/>
            <person name="Rivas-Marin E."/>
            <person name="Kohn T."/>
            <person name="Peeters S.H."/>
            <person name="Heuer A."/>
            <person name="Rast P."/>
            <person name="Oberbeckmann S."/>
            <person name="Bunk B."/>
            <person name="Jeske O."/>
            <person name="Meyerdierks A."/>
            <person name="Storesund J.E."/>
            <person name="Kallscheuer N."/>
            <person name="Luecker S."/>
            <person name="Lage O.M."/>
            <person name="Pohl T."/>
            <person name="Merkel B.J."/>
            <person name="Hornburger P."/>
            <person name="Mueller R.-W."/>
            <person name="Bruemmer F."/>
            <person name="Labrenz M."/>
            <person name="Spormann A.M."/>
            <person name="Op Den Camp H."/>
            <person name="Overmann J."/>
            <person name="Amann R."/>
            <person name="Jetten M.S.M."/>
            <person name="Mascher T."/>
            <person name="Medema M.H."/>
            <person name="Devos D.P."/>
            <person name="Kaster A.-K."/>
            <person name="Ovreas L."/>
            <person name="Rohde M."/>
            <person name="Galperin M.Y."/>
            <person name="Jogler C."/>
        </authorList>
    </citation>
    <scope>NUCLEOTIDE SEQUENCE [LARGE SCALE GENOMIC DNA]</scope>
    <source>
        <strain evidence="3 4">Pla22</strain>
    </source>
</reference>
<dbReference type="OrthoDB" id="209808at2"/>
<name>A0A5C5WHC1_9BACT</name>
<evidence type="ECO:0000313" key="4">
    <source>
        <dbReference type="Proteomes" id="UP000316598"/>
    </source>
</evidence>
<feature type="chain" id="PRO_5023052987" evidence="1">
    <location>
        <begin position="26"/>
        <end position="330"/>
    </location>
</feature>
<protein>
    <submittedName>
        <fullName evidence="3">Thiol-disulfide oxidoreductase ResA</fullName>
    </submittedName>
</protein>
<comment type="caution">
    <text evidence="3">The sequence shown here is derived from an EMBL/GenBank/DDBJ whole genome shotgun (WGS) entry which is preliminary data.</text>
</comment>
<dbReference type="CDD" id="cd02966">
    <property type="entry name" value="TlpA_like_family"/>
    <property type="match status" value="1"/>
</dbReference>
<dbReference type="SUPFAM" id="SSF52833">
    <property type="entry name" value="Thioredoxin-like"/>
    <property type="match status" value="1"/>
</dbReference>
<dbReference type="GO" id="GO:0016209">
    <property type="term" value="F:antioxidant activity"/>
    <property type="evidence" value="ECO:0007669"/>
    <property type="project" value="InterPro"/>
</dbReference>
<gene>
    <name evidence="3" type="primary">resA_4</name>
    <name evidence="3" type="ORF">Pla22_29290</name>
</gene>
<organism evidence="3 4">
    <name type="scientific">Rubripirellula amarantea</name>
    <dbReference type="NCBI Taxonomy" id="2527999"/>
    <lineage>
        <taxon>Bacteria</taxon>
        <taxon>Pseudomonadati</taxon>
        <taxon>Planctomycetota</taxon>
        <taxon>Planctomycetia</taxon>
        <taxon>Pirellulales</taxon>
        <taxon>Pirellulaceae</taxon>
        <taxon>Rubripirellula</taxon>
    </lineage>
</organism>
<dbReference type="AlphaFoldDB" id="A0A5C5WHC1"/>
<feature type="signal peptide" evidence="1">
    <location>
        <begin position="1"/>
        <end position="25"/>
    </location>
</feature>
<evidence type="ECO:0000313" key="3">
    <source>
        <dbReference type="EMBL" id="TWT50188.1"/>
    </source>
</evidence>
<dbReference type="GO" id="GO:0016491">
    <property type="term" value="F:oxidoreductase activity"/>
    <property type="evidence" value="ECO:0007669"/>
    <property type="project" value="InterPro"/>
</dbReference>
<dbReference type="RefSeq" id="WP_146515460.1">
    <property type="nucleotide sequence ID" value="NZ_SJPI01000002.1"/>
</dbReference>
<dbReference type="PANTHER" id="PTHR42852">
    <property type="entry name" value="THIOL:DISULFIDE INTERCHANGE PROTEIN DSBE"/>
    <property type="match status" value="1"/>
</dbReference>
<dbReference type="InterPro" id="IPR050553">
    <property type="entry name" value="Thioredoxin_ResA/DsbE_sf"/>
</dbReference>
<dbReference type="Gene3D" id="3.40.30.10">
    <property type="entry name" value="Glutaredoxin"/>
    <property type="match status" value="1"/>
</dbReference>
<dbReference type="PANTHER" id="PTHR42852:SF17">
    <property type="entry name" value="THIOREDOXIN-LIKE PROTEIN HI_1115"/>
    <property type="match status" value="1"/>
</dbReference>
<feature type="domain" description="Alkyl hydroperoxide reductase subunit C/ Thiol specific antioxidant" evidence="2">
    <location>
        <begin position="46"/>
        <end position="148"/>
    </location>
</feature>
<dbReference type="Proteomes" id="UP000316598">
    <property type="component" value="Unassembled WGS sequence"/>
</dbReference>